<comment type="cofactor">
    <cofactor evidence="2">
        <name>[4Fe-4S] cluster</name>
        <dbReference type="ChEBI" id="CHEBI:49883"/>
    </cofactor>
</comment>
<sequence length="561" mass="62842">MIEFENLVRLAPSETTTPGDDASSLERITEDADELPALHALGNALTVPFEKIMRLAARLLDAPATLIFLEHADTVWYQSRFENGSGSEFGRNAELEGSALIPAQSFGTKNRKPDIRNFDEPIHLGDLQVRFYACVPIVNGSGRRFGSLCVLGSEHRELGEFEIATLTDLASIAVDEIELRVSGMPKPEIVPGTKREISPARNLALKKDFSHALRESEERYQSLLGLLSDWHWEYDENGCFTLIAKAGQTRSNAQFAQYIGKTFCEMPVKHMSEQDRKTFEQAILRHQPFQEVVFLWQDANEPAHYLSVSGQPIFGTDGTFKGYRGVSKDVTEKIRIHEELARANAALRDLSNAQQAFREAERKRIARELHDELAQLLASSRMELSLLQNDLKPAPSSHKRLDSVDRMIGSSIVSLRKLATDLRPSSLDEGGLYYALRTLLKTFSENAGIECHLVANEADLGMDETRSTAIFRLVEECLSNIEQHANARKAVIQIRRSGNSMELRVQDDGRGIRQDEIDKANGFGLMEMRERVRKMSGRINIKGLPGKGTRVAVSLPQFFTT</sequence>
<dbReference type="InterPro" id="IPR000014">
    <property type="entry name" value="PAS"/>
</dbReference>
<dbReference type="PANTHER" id="PTHR24421:SF59">
    <property type="entry name" value="OXYGEN SENSOR HISTIDINE KINASE NREB"/>
    <property type="match status" value="1"/>
</dbReference>
<evidence type="ECO:0000256" key="9">
    <source>
        <dbReference type="ARBA" id="ARBA00022723"/>
    </source>
</evidence>
<feature type="domain" description="Histidine kinase" evidence="16">
    <location>
        <begin position="364"/>
        <end position="559"/>
    </location>
</feature>
<comment type="caution">
    <text evidence="18">The sequence shown here is derived from an EMBL/GenBank/DDBJ whole genome shotgun (WGS) entry which is preliminary data.</text>
</comment>
<dbReference type="InterPro" id="IPR050482">
    <property type="entry name" value="Sensor_HK_TwoCompSys"/>
</dbReference>
<comment type="catalytic activity">
    <reaction evidence="1">
        <text>ATP + protein L-histidine = ADP + protein N-phospho-L-histidine.</text>
        <dbReference type="EC" id="2.7.13.3"/>
    </reaction>
</comment>
<evidence type="ECO:0000256" key="4">
    <source>
        <dbReference type="ARBA" id="ARBA00012438"/>
    </source>
</evidence>
<evidence type="ECO:0000256" key="8">
    <source>
        <dbReference type="ARBA" id="ARBA00022679"/>
    </source>
</evidence>
<dbReference type="NCBIfam" id="TIGR00229">
    <property type="entry name" value="sensory_box"/>
    <property type="match status" value="1"/>
</dbReference>
<evidence type="ECO:0000256" key="12">
    <source>
        <dbReference type="ARBA" id="ARBA00023012"/>
    </source>
</evidence>
<evidence type="ECO:0000256" key="10">
    <source>
        <dbReference type="ARBA" id="ARBA00022777"/>
    </source>
</evidence>
<dbReference type="InterPro" id="IPR036890">
    <property type="entry name" value="HATPase_C_sf"/>
</dbReference>
<comment type="subcellular location">
    <subcellularLocation>
        <location evidence="3">Cytoplasm</location>
    </subcellularLocation>
</comment>
<dbReference type="InterPro" id="IPR003018">
    <property type="entry name" value="GAF"/>
</dbReference>
<dbReference type="SUPFAM" id="SSF55785">
    <property type="entry name" value="PYP-like sensor domain (PAS domain)"/>
    <property type="match status" value="1"/>
</dbReference>
<evidence type="ECO:0000256" key="11">
    <source>
        <dbReference type="ARBA" id="ARBA00023004"/>
    </source>
</evidence>
<keyword evidence="8" id="KW-0808">Transferase</keyword>
<dbReference type="Gene3D" id="3.30.565.10">
    <property type="entry name" value="Histidine kinase-like ATPase, C-terminal domain"/>
    <property type="match status" value="1"/>
</dbReference>
<comment type="function">
    <text evidence="14">Member of the two-component regulatory system NreB/NreC involved in the control of dissimilatory nitrate/nitrite reduction in response to oxygen. NreB functions as a direct oxygen sensor histidine kinase which is autophosphorylated, in the absence of oxygen, probably at the conserved histidine residue, and transfers its phosphate group probably to a conserved aspartate residue of NreC. NreB/NreC activates the expression of the nitrate (narGHJI) and nitrite (nir) reductase operons, as well as the putative nitrate transporter gene narT.</text>
</comment>
<keyword evidence="11" id="KW-0408">Iron</keyword>
<dbReference type="Gene3D" id="3.30.450.40">
    <property type="match status" value="1"/>
</dbReference>
<evidence type="ECO:0000313" key="19">
    <source>
        <dbReference type="Proteomes" id="UP001225596"/>
    </source>
</evidence>
<dbReference type="SUPFAM" id="SSF55874">
    <property type="entry name" value="ATPase domain of HSP90 chaperone/DNA topoisomerase II/histidine kinase"/>
    <property type="match status" value="1"/>
</dbReference>
<dbReference type="EC" id="2.7.13.3" evidence="4"/>
<keyword evidence="19" id="KW-1185">Reference proteome</keyword>
<accession>A0ABU1BPV7</accession>
<keyword evidence="9" id="KW-0479">Metal-binding</keyword>
<organism evidence="18 19">
    <name type="scientific">Keguizhuia sedimenti</name>
    <dbReference type="NCBI Taxonomy" id="3064264"/>
    <lineage>
        <taxon>Bacteria</taxon>
        <taxon>Pseudomonadati</taxon>
        <taxon>Pseudomonadota</taxon>
        <taxon>Betaproteobacteria</taxon>
        <taxon>Burkholderiales</taxon>
        <taxon>Oxalobacteraceae</taxon>
        <taxon>Keguizhuia</taxon>
    </lineage>
</organism>
<evidence type="ECO:0000256" key="13">
    <source>
        <dbReference type="ARBA" id="ARBA00023014"/>
    </source>
</evidence>
<dbReference type="GO" id="GO:0016301">
    <property type="term" value="F:kinase activity"/>
    <property type="evidence" value="ECO:0007669"/>
    <property type="project" value="UniProtKB-KW"/>
</dbReference>
<evidence type="ECO:0000256" key="15">
    <source>
        <dbReference type="ARBA" id="ARBA00030800"/>
    </source>
</evidence>
<dbReference type="Gene3D" id="1.20.5.1930">
    <property type="match status" value="1"/>
</dbReference>
<keyword evidence="10 18" id="KW-0418">Kinase</keyword>
<dbReference type="RefSeq" id="WP_338436269.1">
    <property type="nucleotide sequence ID" value="NZ_JAUYVH010000003.1"/>
</dbReference>
<feature type="domain" description="PAC" evidence="17">
    <location>
        <begin position="290"/>
        <end position="342"/>
    </location>
</feature>
<keyword evidence="6" id="KW-0004">4Fe-4S</keyword>
<dbReference type="InterPro" id="IPR035965">
    <property type="entry name" value="PAS-like_dom_sf"/>
</dbReference>
<dbReference type="CDD" id="cd16917">
    <property type="entry name" value="HATPase_UhpB-NarQ-NarX-like"/>
    <property type="match status" value="1"/>
</dbReference>
<dbReference type="InterPro" id="IPR029016">
    <property type="entry name" value="GAF-like_dom_sf"/>
</dbReference>
<evidence type="ECO:0000259" key="17">
    <source>
        <dbReference type="PROSITE" id="PS50113"/>
    </source>
</evidence>
<dbReference type="InterPro" id="IPR003594">
    <property type="entry name" value="HATPase_dom"/>
</dbReference>
<dbReference type="Pfam" id="PF07730">
    <property type="entry name" value="HisKA_3"/>
    <property type="match status" value="1"/>
</dbReference>
<dbReference type="PANTHER" id="PTHR24421">
    <property type="entry name" value="NITRATE/NITRITE SENSOR PROTEIN NARX-RELATED"/>
    <property type="match status" value="1"/>
</dbReference>
<name>A0ABU1BPV7_9BURK</name>
<evidence type="ECO:0000256" key="2">
    <source>
        <dbReference type="ARBA" id="ARBA00001966"/>
    </source>
</evidence>
<evidence type="ECO:0000313" key="18">
    <source>
        <dbReference type="EMBL" id="MDQ9170348.1"/>
    </source>
</evidence>
<evidence type="ECO:0000259" key="16">
    <source>
        <dbReference type="PROSITE" id="PS50109"/>
    </source>
</evidence>
<dbReference type="PROSITE" id="PS50113">
    <property type="entry name" value="PAC"/>
    <property type="match status" value="1"/>
</dbReference>
<dbReference type="SMART" id="SM00065">
    <property type="entry name" value="GAF"/>
    <property type="match status" value="1"/>
</dbReference>
<proteinExistence type="predicted"/>
<dbReference type="InterPro" id="IPR000700">
    <property type="entry name" value="PAS-assoc_C"/>
</dbReference>
<keyword evidence="12" id="KW-0902">Two-component regulatory system</keyword>
<dbReference type="Pfam" id="PF02518">
    <property type="entry name" value="HATPase_c"/>
    <property type="match status" value="1"/>
</dbReference>
<dbReference type="InterPro" id="IPR005467">
    <property type="entry name" value="His_kinase_dom"/>
</dbReference>
<reference evidence="18 19" key="1">
    <citation type="submission" date="2023-08" db="EMBL/GenBank/DDBJ databases">
        <title>Oxalobacteraceae gen .nov., isolated from river sludge outside the plant.</title>
        <authorList>
            <person name="Zhao S.Y."/>
        </authorList>
    </citation>
    <scope>NUCLEOTIDE SEQUENCE [LARGE SCALE GENOMIC DNA]</scope>
    <source>
        <strain evidence="18 19">R-40</strain>
    </source>
</reference>
<evidence type="ECO:0000256" key="3">
    <source>
        <dbReference type="ARBA" id="ARBA00004496"/>
    </source>
</evidence>
<dbReference type="Gene3D" id="3.30.450.20">
    <property type="entry name" value="PAS domain"/>
    <property type="match status" value="1"/>
</dbReference>
<dbReference type="PROSITE" id="PS50109">
    <property type="entry name" value="HIS_KIN"/>
    <property type="match status" value="1"/>
</dbReference>
<protein>
    <recommendedName>
        <fullName evidence="5">Oxygen sensor histidine kinase NreB</fullName>
        <ecNumber evidence="4">2.7.13.3</ecNumber>
    </recommendedName>
    <alternativeName>
        <fullName evidence="15">Nitrogen regulation protein B</fullName>
    </alternativeName>
</protein>
<gene>
    <name evidence="18" type="ORF">Q8A64_07970</name>
</gene>
<keyword evidence="13" id="KW-0411">Iron-sulfur</keyword>
<dbReference type="InterPro" id="IPR004358">
    <property type="entry name" value="Sig_transdc_His_kin-like_C"/>
</dbReference>
<dbReference type="Proteomes" id="UP001225596">
    <property type="component" value="Unassembled WGS sequence"/>
</dbReference>
<dbReference type="SUPFAM" id="SSF55781">
    <property type="entry name" value="GAF domain-like"/>
    <property type="match status" value="1"/>
</dbReference>
<dbReference type="SMART" id="SM00387">
    <property type="entry name" value="HATPase_c"/>
    <property type="match status" value="1"/>
</dbReference>
<evidence type="ECO:0000256" key="5">
    <source>
        <dbReference type="ARBA" id="ARBA00017322"/>
    </source>
</evidence>
<keyword evidence="7" id="KW-0963">Cytoplasm</keyword>
<evidence type="ECO:0000256" key="7">
    <source>
        <dbReference type="ARBA" id="ARBA00022490"/>
    </source>
</evidence>
<dbReference type="PRINTS" id="PR00344">
    <property type="entry name" value="BCTRLSENSOR"/>
</dbReference>
<dbReference type="InterPro" id="IPR011712">
    <property type="entry name" value="Sig_transdc_His_kin_sub3_dim/P"/>
</dbReference>
<evidence type="ECO:0000256" key="14">
    <source>
        <dbReference type="ARBA" id="ARBA00024827"/>
    </source>
</evidence>
<evidence type="ECO:0000256" key="6">
    <source>
        <dbReference type="ARBA" id="ARBA00022485"/>
    </source>
</evidence>
<dbReference type="EMBL" id="JAUYVH010000003">
    <property type="protein sequence ID" value="MDQ9170348.1"/>
    <property type="molecule type" value="Genomic_DNA"/>
</dbReference>
<evidence type="ECO:0000256" key="1">
    <source>
        <dbReference type="ARBA" id="ARBA00000085"/>
    </source>
</evidence>
<dbReference type="Pfam" id="PF01590">
    <property type="entry name" value="GAF"/>
    <property type="match status" value="1"/>
</dbReference>